<dbReference type="PANTHER" id="PTHR21358">
    <property type="entry name" value="PROTEIN MAELSTROM HOMOLOG"/>
    <property type="match status" value="1"/>
</dbReference>
<dbReference type="EMBL" id="CARXXK010000004">
    <property type="protein sequence ID" value="CAI6367136.1"/>
    <property type="molecule type" value="Genomic_DNA"/>
</dbReference>
<dbReference type="GO" id="GO:0034587">
    <property type="term" value="P:piRNA processing"/>
    <property type="evidence" value="ECO:0007669"/>
    <property type="project" value="TreeGrafter"/>
</dbReference>
<dbReference type="SUPFAM" id="SSF47095">
    <property type="entry name" value="HMG-box"/>
    <property type="match status" value="1"/>
</dbReference>
<name>A0AAV0XHX8_9HEMI</name>
<dbReference type="InterPro" id="IPR024970">
    <property type="entry name" value="Maelstrom"/>
</dbReference>
<comment type="similarity">
    <text evidence="3">Belongs to the maelstrom family.</text>
</comment>
<evidence type="ECO:0000313" key="12">
    <source>
        <dbReference type="EMBL" id="CAI6367136.1"/>
    </source>
</evidence>
<dbReference type="GO" id="GO:0045892">
    <property type="term" value="P:negative regulation of DNA-templated transcription"/>
    <property type="evidence" value="ECO:0007669"/>
    <property type="project" value="TreeGrafter"/>
</dbReference>
<dbReference type="Gene3D" id="1.10.30.10">
    <property type="entry name" value="High mobility group box domain"/>
    <property type="match status" value="1"/>
</dbReference>
<dbReference type="InterPro" id="IPR039259">
    <property type="entry name" value="Protein_maelstrom"/>
</dbReference>
<dbReference type="GO" id="GO:0030154">
    <property type="term" value="P:cell differentiation"/>
    <property type="evidence" value="ECO:0007669"/>
    <property type="project" value="UniProtKB-KW"/>
</dbReference>
<evidence type="ECO:0000256" key="6">
    <source>
        <dbReference type="ARBA" id="ARBA00022782"/>
    </source>
</evidence>
<organism evidence="12 13">
    <name type="scientific">Macrosiphum euphorbiae</name>
    <name type="common">potato aphid</name>
    <dbReference type="NCBI Taxonomy" id="13131"/>
    <lineage>
        <taxon>Eukaryota</taxon>
        <taxon>Metazoa</taxon>
        <taxon>Ecdysozoa</taxon>
        <taxon>Arthropoda</taxon>
        <taxon>Hexapoda</taxon>
        <taxon>Insecta</taxon>
        <taxon>Pterygota</taxon>
        <taxon>Neoptera</taxon>
        <taxon>Paraneoptera</taxon>
        <taxon>Hemiptera</taxon>
        <taxon>Sternorrhyncha</taxon>
        <taxon>Aphidomorpha</taxon>
        <taxon>Aphidoidea</taxon>
        <taxon>Aphididae</taxon>
        <taxon>Macrosiphini</taxon>
        <taxon>Macrosiphum</taxon>
    </lineage>
</organism>
<feature type="domain" description="Maelstrom" evidence="11">
    <location>
        <begin position="119"/>
        <end position="337"/>
    </location>
</feature>
<keyword evidence="5" id="KW-0963">Cytoplasm</keyword>
<evidence type="ECO:0000256" key="9">
    <source>
        <dbReference type="ARBA" id="ARBA00023242"/>
    </source>
</evidence>
<dbReference type="GO" id="GO:0043565">
    <property type="term" value="F:sequence-specific DNA binding"/>
    <property type="evidence" value="ECO:0007669"/>
    <property type="project" value="TreeGrafter"/>
</dbReference>
<sequence length="364" mass="42357">MSSKRSAYSYFVKCYMSEESNKGNKTPSFQQLCIELSPIWNELTDEEKYKYKVLANQYNSKQVTKQPLKQTSDLQNDSHVFWNMQKYLTKMFDCIPNNEELFKKKFILLHINCHTQAEEKYYFPAEIAALEFSLIDGISRTYHQVIGISKIYPRGYAGSMREFSDRFHQIMCFNEHPDDYQQILLEFSTFLKDGKINHADLQEGTLDLPYLFTIESEVGTNIMNTKNSLDRLYSTAYPKVDAERCKSIFKIGRTEDLLLEIKKKLNLELDPQNLRSGKSIHEIIESDMYGCGLGCKFHALREIEYKCSKTRVIQWMSNICKYVCTNTGLSLKPGKHTATELRDGSKMIIENAHLPLSREDLHLN</sequence>
<dbReference type="GO" id="GO:0060964">
    <property type="term" value="P:regulation of miRNA-mediated gene silencing"/>
    <property type="evidence" value="ECO:0007669"/>
    <property type="project" value="InterPro"/>
</dbReference>
<evidence type="ECO:0000256" key="1">
    <source>
        <dbReference type="ARBA" id="ARBA00004123"/>
    </source>
</evidence>
<dbReference type="Proteomes" id="UP001160148">
    <property type="component" value="Unassembled WGS sequence"/>
</dbReference>
<dbReference type="GO" id="GO:0007140">
    <property type="term" value="P:male meiotic nuclear division"/>
    <property type="evidence" value="ECO:0007669"/>
    <property type="project" value="TreeGrafter"/>
</dbReference>
<dbReference type="InterPro" id="IPR036910">
    <property type="entry name" value="HMG_box_dom_sf"/>
</dbReference>
<comment type="caution">
    <text evidence="12">The sequence shown here is derived from an EMBL/GenBank/DDBJ whole genome shotgun (WGS) entry which is preliminary data.</text>
</comment>
<evidence type="ECO:0000259" key="11">
    <source>
        <dbReference type="Pfam" id="PF13017"/>
    </source>
</evidence>
<comment type="subcellular location">
    <subcellularLocation>
        <location evidence="2">Cytoplasm</location>
    </subcellularLocation>
    <subcellularLocation>
        <location evidence="1">Nucleus</location>
    </subcellularLocation>
</comment>
<keyword evidence="7" id="KW-0238">DNA-binding</keyword>
<protein>
    <recommendedName>
        <fullName evidence="11">Maelstrom domain-containing protein</fullName>
    </recommendedName>
</protein>
<gene>
    <name evidence="12" type="ORF">MEUPH1_LOCUS21641</name>
</gene>
<evidence type="ECO:0000256" key="5">
    <source>
        <dbReference type="ARBA" id="ARBA00022490"/>
    </source>
</evidence>
<dbReference type="GO" id="GO:0007283">
    <property type="term" value="P:spermatogenesis"/>
    <property type="evidence" value="ECO:0007669"/>
    <property type="project" value="TreeGrafter"/>
</dbReference>
<keyword evidence="10" id="KW-0469">Meiosis</keyword>
<evidence type="ECO:0000256" key="7">
    <source>
        <dbReference type="ARBA" id="ARBA00023125"/>
    </source>
</evidence>
<dbReference type="GO" id="GO:0043186">
    <property type="term" value="C:P granule"/>
    <property type="evidence" value="ECO:0007669"/>
    <property type="project" value="TreeGrafter"/>
</dbReference>
<keyword evidence="13" id="KW-1185">Reference proteome</keyword>
<evidence type="ECO:0000256" key="10">
    <source>
        <dbReference type="ARBA" id="ARBA00023254"/>
    </source>
</evidence>
<evidence type="ECO:0000313" key="13">
    <source>
        <dbReference type="Proteomes" id="UP001160148"/>
    </source>
</evidence>
<reference evidence="12 13" key="1">
    <citation type="submission" date="2023-01" db="EMBL/GenBank/DDBJ databases">
        <authorList>
            <person name="Whitehead M."/>
        </authorList>
    </citation>
    <scope>NUCLEOTIDE SEQUENCE [LARGE SCALE GENOMIC DNA]</scope>
</reference>
<proteinExistence type="inferred from homology"/>
<keyword evidence="9" id="KW-0539">Nucleus</keyword>
<evidence type="ECO:0000256" key="8">
    <source>
        <dbReference type="ARBA" id="ARBA00023158"/>
    </source>
</evidence>
<dbReference type="AlphaFoldDB" id="A0AAV0XHX8"/>
<evidence type="ECO:0000256" key="4">
    <source>
        <dbReference type="ARBA" id="ARBA00022473"/>
    </source>
</evidence>
<dbReference type="GO" id="GO:0005634">
    <property type="term" value="C:nucleus"/>
    <property type="evidence" value="ECO:0007669"/>
    <property type="project" value="UniProtKB-SubCell"/>
</dbReference>
<accession>A0AAV0XHX8</accession>
<keyword evidence="8" id="KW-0943">RNA-mediated gene silencing</keyword>
<evidence type="ECO:0000256" key="3">
    <source>
        <dbReference type="ARBA" id="ARBA00007057"/>
    </source>
</evidence>
<evidence type="ECO:0000256" key="2">
    <source>
        <dbReference type="ARBA" id="ARBA00004496"/>
    </source>
</evidence>
<dbReference type="Pfam" id="PF13017">
    <property type="entry name" value="Maelstrom"/>
    <property type="match status" value="1"/>
</dbReference>
<dbReference type="PANTHER" id="PTHR21358:SF4">
    <property type="entry name" value="PROTEIN MAELSTROM HOMOLOG"/>
    <property type="match status" value="1"/>
</dbReference>
<keyword evidence="6" id="KW-0221">Differentiation</keyword>
<keyword evidence="4" id="KW-0217">Developmental protein</keyword>